<dbReference type="Proteomes" id="UP000001054">
    <property type="component" value="Plasmid pNGR234b"/>
</dbReference>
<reference evidence="2" key="1">
    <citation type="journal article" date="2004" name="J. Bacteriol.">
        <title>An evolutionary hot spot: the pNGR234b replicon of Rhizobium sp. strain NGR234.</title>
        <authorList>
            <person name="Streit W.R."/>
            <person name="Schmitz R.A."/>
            <person name="Perret X."/>
            <person name="Staehelin C."/>
            <person name="Deakin W.J."/>
            <person name="Raasch C."/>
            <person name="Liesegang H."/>
            <person name="Broughton W.J."/>
        </authorList>
    </citation>
    <scope>NUCLEOTIDE SEQUENCE [LARGE SCALE GENOMIC DNA]</scope>
    <source>
        <strain evidence="2">NBRC 101917 / NGR234</strain>
    </source>
</reference>
<keyword evidence="2" id="KW-1185">Reference proteome</keyword>
<geneLocation type="plasmid" evidence="2">
    <name>sym pNGR234b</name>
</geneLocation>
<dbReference type="HOGENOM" id="CLU_2957547_0_0_5"/>
<dbReference type="PATRIC" id="fig|394.7.peg.1448"/>
<name>C3KQY5_SINFN</name>
<evidence type="ECO:0000313" key="1">
    <source>
        <dbReference type="EMBL" id="ACP22493.1"/>
    </source>
</evidence>
<sequence length="59" mass="6809">MNGDRVALSRFSDGSRDWLKSVGPFSEFIDRKTRFFVPTTGEWDRVTEPHCPVELANLH</sequence>
<reference evidence="1 2" key="2">
    <citation type="journal article" date="2009" name="Appl. Environ. Microbiol.">
        <title>Rhizobium sp. strain NGR234 possesses a remarkable number of secretion systems.</title>
        <authorList>
            <person name="Schmeisser C."/>
            <person name="Liesegang H."/>
            <person name="Krysciak D."/>
            <person name="Bakkou N."/>
            <person name="Le Quere A."/>
            <person name="Wollherr A."/>
            <person name="Heinemeyer I."/>
            <person name="Morgenstern B."/>
            <person name="Pommerening-Roeser A."/>
            <person name="Flores M."/>
            <person name="Palacios R."/>
            <person name="Brenner S."/>
            <person name="Gottschalk G."/>
            <person name="Schmitz R.A."/>
            <person name="Broughton W.J."/>
            <person name="Perret X."/>
            <person name="Strittmatter A.W."/>
            <person name="Streit W.R."/>
        </authorList>
    </citation>
    <scope>NUCLEOTIDE SEQUENCE [LARGE SCALE GENOMIC DNA]</scope>
    <source>
        <strain evidence="2">NBRC 101917 / NGR234</strain>
    </source>
</reference>
<organism evidence="1 2">
    <name type="scientific">Sinorhizobium fredii (strain NBRC 101917 / NGR234)</name>
    <dbReference type="NCBI Taxonomy" id="394"/>
    <lineage>
        <taxon>Bacteria</taxon>
        <taxon>Pseudomonadati</taxon>
        <taxon>Pseudomonadota</taxon>
        <taxon>Alphaproteobacteria</taxon>
        <taxon>Hyphomicrobiales</taxon>
        <taxon>Rhizobiaceae</taxon>
        <taxon>Sinorhizobium/Ensifer group</taxon>
        <taxon>Sinorhizobium</taxon>
    </lineage>
</organism>
<proteinExistence type="predicted"/>
<accession>C3KQY5</accession>
<keyword evidence="1" id="KW-0614">Plasmid</keyword>
<dbReference type="KEGG" id="rhi:NGR_b10400"/>
<gene>
    <name evidence="1" type="ordered locus">NGR_b10400</name>
</gene>
<evidence type="ECO:0000313" key="2">
    <source>
        <dbReference type="Proteomes" id="UP000001054"/>
    </source>
</evidence>
<dbReference type="OrthoDB" id="270332at2"/>
<dbReference type="EMBL" id="CP000874">
    <property type="protein sequence ID" value="ACP22493.1"/>
    <property type="molecule type" value="Genomic_DNA"/>
</dbReference>
<dbReference type="AlphaFoldDB" id="C3KQY5"/>
<protein>
    <submittedName>
        <fullName evidence="1">Uncharacterized protein</fullName>
    </submittedName>
</protein>